<dbReference type="InParanoid" id="M1D9V4"/>
<dbReference type="PaxDb" id="4113-PGSC0003DMT400085603"/>
<reference evidence="2" key="2">
    <citation type="submission" date="2015-06" db="UniProtKB">
        <authorList>
            <consortium name="EnsemblPlants"/>
        </authorList>
    </citation>
    <scope>IDENTIFICATION</scope>
    <source>
        <strain evidence="2">DM1-3 516 R44</strain>
    </source>
</reference>
<dbReference type="EnsemblPlants" id="PGSC0003DMT400085603">
    <property type="protein sequence ID" value="PGSC0003DMT400085603"/>
    <property type="gene ID" value="PGSC0003DMG400035174"/>
</dbReference>
<sequence>MAFRPFNRKSDEATLFRARKSPTNDTLTFQQWEGPNYSVLSPNHQSNGILSFRHDKGPSYFEPDNRQSMIPYPSNQTKGSDYSISSPANQHSTTPTPYNRTKAGQQPAAAPAGQQPAAAPAGQQPAAARRDISSISGERPGSAALSLAFFLRRRTKKQQKGLVDANVRIRN</sequence>
<evidence type="ECO:0000313" key="3">
    <source>
        <dbReference type="Proteomes" id="UP000011115"/>
    </source>
</evidence>
<feature type="compositionally biased region" description="Low complexity" evidence="1">
    <location>
        <begin position="103"/>
        <end position="127"/>
    </location>
</feature>
<accession>M1D9V4</accession>
<dbReference type="AlphaFoldDB" id="M1D9V4"/>
<dbReference type="Proteomes" id="UP000011115">
    <property type="component" value="Unassembled WGS sequence"/>
</dbReference>
<proteinExistence type="predicted"/>
<dbReference type="HOGENOM" id="CLU_1565623_0_0_1"/>
<feature type="region of interest" description="Disordered" evidence="1">
    <location>
        <begin position="48"/>
        <end position="139"/>
    </location>
</feature>
<name>M1D9V4_SOLTU</name>
<organism evidence="2 3">
    <name type="scientific">Solanum tuberosum</name>
    <name type="common">Potato</name>
    <dbReference type="NCBI Taxonomy" id="4113"/>
    <lineage>
        <taxon>Eukaryota</taxon>
        <taxon>Viridiplantae</taxon>
        <taxon>Streptophyta</taxon>
        <taxon>Embryophyta</taxon>
        <taxon>Tracheophyta</taxon>
        <taxon>Spermatophyta</taxon>
        <taxon>Magnoliopsida</taxon>
        <taxon>eudicotyledons</taxon>
        <taxon>Gunneridae</taxon>
        <taxon>Pentapetalae</taxon>
        <taxon>asterids</taxon>
        <taxon>lamiids</taxon>
        <taxon>Solanales</taxon>
        <taxon>Solanaceae</taxon>
        <taxon>Solanoideae</taxon>
        <taxon>Solaneae</taxon>
        <taxon>Solanum</taxon>
    </lineage>
</organism>
<evidence type="ECO:0000256" key="1">
    <source>
        <dbReference type="SAM" id="MobiDB-lite"/>
    </source>
</evidence>
<protein>
    <submittedName>
        <fullName evidence="2">Uncharacterized protein</fullName>
    </submittedName>
</protein>
<feature type="region of interest" description="Disordered" evidence="1">
    <location>
        <begin position="1"/>
        <end position="29"/>
    </location>
</feature>
<reference evidence="3" key="1">
    <citation type="journal article" date="2011" name="Nature">
        <title>Genome sequence and analysis of the tuber crop potato.</title>
        <authorList>
            <consortium name="The Potato Genome Sequencing Consortium"/>
        </authorList>
    </citation>
    <scope>NUCLEOTIDE SEQUENCE [LARGE SCALE GENOMIC DNA]</scope>
    <source>
        <strain evidence="3">cv. DM1-3 516 R44</strain>
    </source>
</reference>
<keyword evidence="3" id="KW-1185">Reference proteome</keyword>
<dbReference type="Gramene" id="PGSC0003DMT400085603">
    <property type="protein sequence ID" value="PGSC0003DMT400085603"/>
    <property type="gene ID" value="PGSC0003DMG400035174"/>
</dbReference>
<feature type="compositionally biased region" description="Polar residues" evidence="1">
    <location>
        <begin position="73"/>
        <end position="99"/>
    </location>
</feature>
<evidence type="ECO:0000313" key="2">
    <source>
        <dbReference type="EnsemblPlants" id="PGSC0003DMT400085603"/>
    </source>
</evidence>